<dbReference type="Gene3D" id="3.40.50.960">
    <property type="entry name" value="Lumazine/riboflavin synthase"/>
    <property type="match status" value="1"/>
</dbReference>
<comment type="similarity">
    <text evidence="2 7">Belongs to the DMRL synthase family.</text>
</comment>
<sequence>MNFDTISHSHYCSHATFKWCGLTIGIIVARYNWPITGALLALGYQELLDLGVAVENIHVVHVPGSYELAPIAQAMLTHDIYDALICIGCVMKGETRHDVIVGDSAAQGIQRVALDTGVPIILGVLCAENQQQAKERIPRGQEFAQAAVEVACTSRLLRQKR</sequence>
<comment type="pathway">
    <text evidence="1 7">Cofactor biosynthesis; riboflavin biosynthesis; riboflavin from 2-hydroxy-3-oxobutyl phosphate and 5-amino-6-(D-ribitylamino)uracil: step 1/2.</text>
</comment>
<evidence type="ECO:0000256" key="5">
    <source>
        <dbReference type="ARBA" id="ARBA00022679"/>
    </source>
</evidence>
<feature type="binding site" evidence="7">
    <location>
        <position position="136"/>
    </location>
    <ligand>
        <name>(2S)-2-hydroxy-3-oxobutyl phosphate</name>
        <dbReference type="ChEBI" id="CHEBI:58830"/>
    </ligand>
</feature>
<dbReference type="InterPro" id="IPR002180">
    <property type="entry name" value="LS/RS"/>
</dbReference>
<protein>
    <recommendedName>
        <fullName evidence="3 7">6,7-dimethyl-8-ribityllumazine synthase</fullName>
        <shortName evidence="7">DMRL synthase</shortName>
        <shortName evidence="7">LS</shortName>
        <shortName evidence="7">Lumazine synthase</shortName>
        <ecNumber evidence="3 7">2.5.1.78</ecNumber>
    </recommendedName>
</protein>
<feature type="binding site" evidence="7">
    <location>
        <position position="122"/>
    </location>
    <ligand>
        <name>5-amino-6-(D-ribitylamino)uracil</name>
        <dbReference type="ChEBI" id="CHEBI:15934"/>
    </ligand>
</feature>
<keyword evidence="9" id="KW-1185">Reference proteome</keyword>
<feature type="binding site" evidence="7">
    <location>
        <position position="31"/>
    </location>
    <ligand>
        <name>5-amino-6-(D-ribitylamino)uracil</name>
        <dbReference type="ChEBI" id="CHEBI:15934"/>
    </ligand>
</feature>
<dbReference type="InterPro" id="IPR036467">
    <property type="entry name" value="LS/RS_sf"/>
</dbReference>
<dbReference type="GO" id="GO:0009231">
    <property type="term" value="P:riboflavin biosynthetic process"/>
    <property type="evidence" value="ECO:0007669"/>
    <property type="project" value="UniProtKB-UniRule"/>
</dbReference>
<dbReference type="Pfam" id="PF00885">
    <property type="entry name" value="DMRL_synthase"/>
    <property type="match status" value="1"/>
</dbReference>
<dbReference type="Proteomes" id="UP000287188">
    <property type="component" value="Unassembled WGS sequence"/>
</dbReference>
<comment type="caution">
    <text evidence="8">The sequence shown here is derived from an EMBL/GenBank/DDBJ whole genome shotgun (WGS) entry which is preliminary data.</text>
</comment>
<feature type="binding site" evidence="7">
    <location>
        <begin position="94"/>
        <end position="95"/>
    </location>
    <ligand>
        <name>(2S)-2-hydroxy-3-oxobutyl phosphate</name>
        <dbReference type="ChEBI" id="CHEBI:58830"/>
    </ligand>
</feature>
<accession>A0A402ABA0</accession>
<dbReference type="GO" id="GO:0000906">
    <property type="term" value="F:6,7-dimethyl-8-ribityllumazine synthase activity"/>
    <property type="evidence" value="ECO:0007669"/>
    <property type="project" value="UniProtKB-UniRule"/>
</dbReference>
<comment type="function">
    <text evidence="7">Catalyzes the formation of 6,7-dimethyl-8-ribityllumazine by condensation of 5-amino-6-(D-ribitylamino)uracil with 3,4-dihydroxy-2-butanone 4-phosphate. This is the penultimate step in the biosynthesis of riboflavin.</text>
</comment>
<dbReference type="InterPro" id="IPR034964">
    <property type="entry name" value="LS"/>
</dbReference>
<dbReference type="GO" id="GO:0009349">
    <property type="term" value="C:riboflavin synthase complex"/>
    <property type="evidence" value="ECO:0007669"/>
    <property type="project" value="UniProtKB-UniRule"/>
</dbReference>
<gene>
    <name evidence="7 8" type="primary">ribH</name>
    <name evidence="8" type="ORF">KDK_00550</name>
</gene>
<reference evidence="9" key="1">
    <citation type="submission" date="2018-12" db="EMBL/GenBank/DDBJ databases">
        <title>Tengunoibacter tsumagoiensis gen. nov., sp. nov., Dictyobacter kobayashii sp. nov., D. alpinus sp. nov., and D. joshuensis sp. nov. and description of Dictyobacteraceae fam. nov. within the order Ktedonobacterales isolated from Tengu-no-mugimeshi.</title>
        <authorList>
            <person name="Wang C.M."/>
            <person name="Zheng Y."/>
            <person name="Sakai Y."/>
            <person name="Toyoda A."/>
            <person name="Minakuchi Y."/>
            <person name="Abe K."/>
            <person name="Yokota A."/>
            <person name="Yabe S."/>
        </authorList>
    </citation>
    <scope>NUCLEOTIDE SEQUENCE [LARGE SCALE GENOMIC DNA]</scope>
    <source>
        <strain evidence="9">Uno11</strain>
    </source>
</reference>
<dbReference type="EC" id="2.5.1.78" evidence="3 7"/>
<dbReference type="SUPFAM" id="SSF52121">
    <property type="entry name" value="Lumazine synthase"/>
    <property type="match status" value="1"/>
</dbReference>
<comment type="catalytic activity">
    <reaction evidence="6 7">
        <text>(2S)-2-hydroxy-3-oxobutyl phosphate + 5-amino-6-(D-ribitylamino)uracil = 6,7-dimethyl-8-(1-D-ribityl)lumazine + phosphate + 2 H2O + H(+)</text>
        <dbReference type="Rhea" id="RHEA:26152"/>
        <dbReference type="ChEBI" id="CHEBI:15377"/>
        <dbReference type="ChEBI" id="CHEBI:15378"/>
        <dbReference type="ChEBI" id="CHEBI:15934"/>
        <dbReference type="ChEBI" id="CHEBI:43474"/>
        <dbReference type="ChEBI" id="CHEBI:58201"/>
        <dbReference type="ChEBI" id="CHEBI:58830"/>
        <dbReference type="EC" id="2.5.1.78"/>
    </reaction>
</comment>
<dbReference type="PANTHER" id="PTHR21058">
    <property type="entry name" value="6,7-DIMETHYL-8-RIBITYLLUMAZINE SYNTHASE DMRL SYNTHASE LUMAZINE SYNTHASE"/>
    <property type="match status" value="1"/>
</dbReference>
<dbReference type="AlphaFoldDB" id="A0A402ABA0"/>
<dbReference type="CDD" id="cd09209">
    <property type="entry name" value="Lumazine_synthase-I"/>
    <property type="match status" value="1"/>
</dbReference>
<feature type="binding site" evidence="7">
    <location>
        <begin position="65"/>
        <end position="67"/>
    </location>
    <ligand>
        <name>5-amino-6-(D-ribitylamino)uracil</name>
        <dbReference type="ChEBI" id="CHEBI:15934"/>
    </ligand>
</feature>
<evidence type="ECO:0000256" key="4">
    <source>
        <dbReference type="ARBA" id="ARBA00022619"/>
    </source>
</evidence>
<evidence type="ECO:0000256" key="3">
    <source>
        <dbReference type="ARBA" id="ARBA00012664"/>
    </source>
</evidence>
<evidence type="ECO:0000256" key="2">
    <source>
        <dbReference type="ARBA" id="ARBA00007424"/>
    </source>
</evidence>
<keyword evidence="4 7" id="KW-0686">Riboflavin biosynthesis</keyword>
<dbReference type="UniPathway" id="UPA00275">
    <property type="reaction ID" value="UER00404"/>
</dbReference>
<evidence type="ECO:0000313" key="9">
    <source>
        <dbReference type="Proteomes" id="UP000287188"/>
    </source>
</evidence>
<evidence type="ECO:0000256" key="1">
    <source>
        <dbReference type="ARBA" id="ARBA00004917"/>
    </source>
</evidence>
<dbReference type="HAMAP" id="MF_00178">
    <property type="entry name" value="Lumazine_synth"/>
    <property type="match status" value="1"/>
</dbReference>
<evidence type="ECO:0000313" key="8">
    <source>
        <dbReference type="EMBL" id="GCE16255.1"/>
    </source>
</evidence>
<organism evidence="8 9">
    <name type="scientific">Dictyobacter kobayashii</name>
    <dbReference type="NCBI Taxonomy" id="2014872"/>
    <lineage>
        <taxon>Bacteria</taxon>
        <taxon>Bacillati</taxon>
        <taxon>Chloroflexota</taxon>
        <taxon>Ktedonobacteria</taxon>
        <taxon>Ktedonobacterales</taxon>
        <taxon>Dictyobacteraceae</taxon>
        <taxon>Dictyobacter</taxon>
    </lineage>
</organism>
<feature type="binding site" evidence="7">
    <location>
        <begin position="89"/>
        <end position="91"/>
    </location>
    <ligand>
        <name>5-amino-6-(D-ribitylamino)uracil</name>
        <dbReference type="ChEBI" id="CHEBI:15934"/>
    </ligand>
</feature>
<proteinExistence type="inferred from homology"/>
<feature type="active site" description="Proton donor" evidence="7">
    <location>
        <position position="97"/>
    </location>
</feature>
<dbReference type="PANTHER" id="PTHR21058:SF0">
    <property type="entry name" value="6,7-DIMETHYL-8-RIBITYLLUMAZINE SYNTHASE"/>
    <property type="match status" value="1"/>
</dbReference>
<name>A0A402ABA0_9CHLR</name>
<evidence type="ECO:0000256" key="6">
    <source>
        <dbReference type="ARBA" id="ARBA00048785"/>
    </source>
</evidence>
<evidence type="ECO:0000256" key="7">
    <source>
        <dbReference type="HAMAP-Rule" id="MF_00178"/>
    </source>
</evidence>
<dbReference type="EMBL" id="BIFS01000001">
    <property type="protein sequence ID" value="GCE16255.1"/>
    <property type="molecule type" value="Genomic_DNA"/>
</dbReference>
<dbReference type="RefSeq" id="WP_161976987.1">
    <property type="nucleotide sequence ID" value="NZ_BIFS01000001.1"/>
</dbReference>
<dbReference type="NCBIfam" id="TIGR00114">
    <property type="entry name" value="lumazine-synth"/>
    <property type="match status" value="1"/>
</dbReference>
<keyword evidence="5 7" id="KW-0808">Transferase</keyword>